<evidence type="ECO:0000313" key="15">
    <source>
        <dbReference type="EMBL" id="SEQ16604.1"/>
    </source>
</evidence>
<feature type="compositionally biased region" description="Low complexity" evidence="12">
    <location>
        <begin position="286"/>
        <end position="300"/>
    </location>
</feature>
<dbReference type="GO" id="GO:0055085">
    <property type="term" value="P:transmembrane transport"/>
    <property type="evidence" value="ECO:0007669"/>
    <property type="project" value="InterPro"/>
</dbReference>
<comment type="subcellular location">
    <subcellularLocation>
        <location evidence="11">Cell membrane</location>
        <topology evidence="11">Multi-pass membrane protein</topology>
    </subcellularLocation>
    <subcellularLocation>
        <location evidence="2">Cell membrane</location>
        <topology evidence="2">Peripheral membrane protein</topology>
    </subcellularLocation>
    <subcellularLocation>
        <location evidence="1">Membrane</location>
        <topology evidence="1">Multi-pass membrane protein</topology>
    </subcellularLocation>
</comment>
<dbReference type="SMART" id="SM00382">
    <property type="entry name" value="AAA"/>
    <property type="match status" value="1"/>
</dbReference>
<dbReference type="PANTHER" id="PTHR43297:SF2">
    <property type="entry name" value="DIPEPTIDE TRANSPORT ATP-BINDING PROTEIN DPPD"/>
    <property type="match status" value="1"/>
</dbReference>
<dbReference type="SUPFAM" id="SSF161098">
    <property type="entry name" value="MetI-like"/>
    <property type="match status" value="1"/>
</dbReference>
<dbReference type="InterPro" id="IPR035906">
    <property type="entry name" value="MetI-like_sf"/>
</dbReference>
<dbReference type="AlphaFoldDB" id="A0A1H9DT03"/>
<reference evidence="16" key="1">
    <citation type="submission" date="2016-10" db="EMBL/GenBank/DDBJ databases">
        <authorList>
            <person name="Varghese N."/>
            <person name="Submissions S."/>
        </authorList>
    </citation>
    <scope>NUCLEOTIDE SEQUENCE [LARGE SCALE GENOMIC DNA]</scope>
    <source>
        <strain evidence="16">CGMCC 4.6856</strain>
    </source>
</reference>
<dbReference type="SUPFAM" id="SSF52540">
    <property type="entry name" value="P-loop containing nucleoside triphosphate hydrolases"/>
    <property type="match status" value="1"/>
</dbReference>
<evidence type="ECO:0000256" key="4">
    <source>
        <dbReference type="ARBA" id="ARBA00022448"/>
    </source>
</evidence>
<keyword evidence="9 11" id="KW-1133">Transmembrane helix</keyword>
<keyword evidence="6 11" id="KW-0812">Transmembrane</keyword>
<evidence type="ECO:0000256" key="11">
    <source>
        <dbReference type="RuleBase" id="RU363032"/>
    </source>
</evidence>
<sequence>MSTTVPTRAAARRRRVRLPGGVALVLLLAFVFLSVAGPWIWGDAAGATNVVDANQAASAKHWLGTDDLGRDLFARTLVATRSSLVLAVLATVVGGVVGVALGLLSGASNRLGKVLGAVINLLMAFPALLLSIFFAVLFGIGSVGSVLAVGASFAPGFARITQTLTASAISRDYVEASRVLGKGPVTVVLRHVLPNIAEPVILYTTIHIGTAILALSGLSFLGLGVQPPSYDWGRLLSDGLTRVYITPTAALGPAVAIVLAGLTFNMAGEHLSDLVGGRRSAPRQVDAAPAPADGPGATGTETSSRGAHAEGLADQAFGSSTAPAARPLLEVRGLRVVYPGPDGGTVTPVRDVSFSVAPGETVGIVGESGSGKSMATSAVAQLVEAPGSVHAETLRFDDVDLTRRTKDDERVLGRSMAMIFQDPGEALNPAIKVGTHLVEPAVVHLHEDKPLARRRALDALRAVAVNDPERRFGQHQHELSGGTKQRVCIAIGLMGEPRLLVADEPTTALDVTVQRQILRLVAEVRDETGASVLFISHDIAVVSEISDRILVMYAGFVVEEASTEELLARPAHPYTGLLLAASPDMAADRSRPLPMLDGRMPGPGVDLPGCYFADRCPRAEQDCRDQRPPLLQIGAPGHRAACWHPLTADDPVEAPALVEERAAS</sequence>
<dbReference type="InterPro" id="IPR050388">
    <property type="entry name" value="ABC_Ni/Peptide_Import"/>
</dbReference>
<name>A0A1H9DT03_9ACTN</name>
<dbReference type="STRING" id="1036181.SAMN05421756_102642"/>
<feature type="transmembrane region" description="Helical" evidence="11">
    <location>
        <begin position="21"/>
        <end position="41"/>
    </location>
</feature>
<dbReference type="InterPro" id="IPR000515">
    <property type="entry name" value="MetI-like"/>
</dbReference>
<dbReference type="InterPro" id="IPR027417">
    <property type="entry name" value="P-loop_NTPase"/>
</dbReference>
<keyword evidence="16" id="KW-1185">Reference proteome</keyword>
<dbReference type="Gene3D" id="1.10.3720.10">
    <property type="entry name" value="MetI-like"/>
    <property type="match status" value="1"/>
</dbReference>
<dbReference type="RefSeq" id="WP_091178461.1">
    <property type="nucleotide sequence ID" value="NZ_FOFA01000002.1"/>
</dbReference>
<dbReference type="InterPro" id="IPR003593">
    <property type="entry name" value="AAA+_ATPase"/>
</dbReference>
<evidence type="ECO:0000256" key="6">
    <source>
        <dbReference type="ARBA" id="ARBA00022692"/>
    </source>
</evidence>
<evidence type="ECO:0000259" key="13">
    <source>
        <dbReference type="PROSITE" id="PS50893"/>
    </source>
</evidence>
<feature type="region of interest" description="Disordered" evidence="12">
    <location>
        <begin position="277"/>
        <end position="307"/>
    </location>
</feature>
<dbReference type="InterPro" id="IPR013563">
    <property type="entry name" value="Oligopep_ABC_C"/>
</dbReference>
<organism evidence="15 16">
    <name type="scientific">Microlunatus flavus</name>
    <dbReference type="NCBI Taxonomy" id="1036181"/>
    <lineage>
        <taxon>Bacteria</taxon>
        <taxon>Bacillati</taxon>
        <taxon>Actinomycetota</taxon>
        <taxon>Actinomycetes</taxon>
        <taxon>Propionibacteriales</taxon>
        <taxon>Propionibacteriaceae</taxon>
        <taxon>Microlunatus</taxon>
    </lineage>
</organism>
<dbReference type="CDD" id="cd03257">
    <property type="entry name" value="ABC_NikE_OppD_transporters"/>
    <property type="match status" value="1"/>
</dbReference>
<keyword evidence="5" id="KW-1003">Cell membrane</keyword>
<dbReference type="OrthoDB" id="5357528at2"/>
<evidence type="ECO:0000256" key="7">
    <source>
        <dbReference type="ARBA" id="ARBA00022741"/>
    </source>
</evidence>
<dbReference type="PROSITE" id="PS50893">
    <property type="entry name" value="ABC_TRANSPORTER_2"/>
    <property type="match status" value="1"/>
</dbReference>
<dbReference type="GO" id="GO:0016887">
    <property type="term" value="F:ATP hydrolysis activity"/>
    <property type="evidence" value="ECO:0007669"/>
    <property type="project" value="InterPro"/>
</dbReference>
<comment type="similarity">
    <text evidence="11">Belongs to the binding-protein-dependent transport system permease family.</text>
</comment>
<dbReference type="PANTHER" id="PTHR43297">
    <property type="entry name" value="OLIGOPEPTIDE TRANSPORT ATP-BINDING PROTEIN APPD"/>
    <property type="match status" value="1"/>
</dbReference>
<feature type="transmembrane region" description="Helical" evidence="11">
    <location>
        <begin position="200"/>
        <end position="223"/>
    </location>
</feature>
<evidence type="ECO:0000256" key="1">
    <source>
        <dbReference type="ARBA" id="ARBA00004141"/>
    </source>
</evidence>
<comment type="similarity">
    <text evidence="3">Belongs to the ABC transporter superfamily.</text>
</comment>
<evidence type="ECO:0000256" key="9">
    <source>
        <dbReference type="ARBA" id="ARBA00022989"/>
    </source>
</evidence>
<protein>
    <submittedName>
        <fullName evidence="15">Oligopeptide/dipeptide ABC transporter, ATP-binding protein, C-terminal domain-containing protein</fullName>
    </submittedName>
</protein>
<evidence type="ECO:0000259" key="14">
    <source>
        <dbReference type="PROSITE" id="PS50928"/>
    </source>
</evidence>
<feature type="domain" description="ABC transmembrane type-1" evidence="14">
    <location>
        <begin position="80"/>
        <end position="268"/>
    </location>
</feature>
<feature type="transmembrane region" description="Helical" evidence="11">
    <location>
        <begin position="117"/>
        <end position="140"/>
    </location>
</feature>
<evidence type="ECO:0000256" key="10">
    <source>
        <dbReference type="ARBA" id="ARBA00023136"/>
    </source>
</evidence>
<dbReference type="Pfam" id="PF08352">
    <property type="entry name" value="oligo_HPY"/>
    <property type="match status" value="1"/>
</dbReference>
<feature type="domain" description="ABC transporter" evidence="13">
    <location>
        <begin position="331"/>
        <end position="579"/>
    </location>
</feature>
<dbReference type="InterPro" id="IPR003439">
    <property type="entry name" value="ABC_transporter-like_ATP-bd"/>
</dbReference>
<dbReference type="CDD" id="cd06261">
    <property type="entry name" value="TM_PBP2"/>
    <property type="match status" value="1"/>
</dbReference>
<proteinExistence type="inferred from homology"/>
<feature type="transmembrane region" description="Helical" evidence="11">
    <location>
        <begin position="84"/>
        <end position="105"/>
    </location>
</feature>
<keyword evidence="4 11" id="KW-0813">Transport</keyword>
<dbReference type="Gene3D" id="3.40.50.300">
    <property type="entry name" value="P-loop containing nucleotide triphosphate hydrolases"/>
    <property type="match status" value="1"/>
</dbReference>
<evidence type="ECO:0000313" key="16">
    <source>
        <dbReference type="Proteomes" id="UP000198504"/>
    </source>
</evidence>
<dbReference type="Pfam" id="PF00528">
    <property type="entry name" value="BPD_transp_1"/>
    <property type="match status" value="1"/>
</dbReference>
<dbReference type="Pfam" id="PF00005">
    <property type="entry name" value="ABC_tran"/>
    <property type="match status" value="1"/>
</dbReference>
<evidence type="ECO:0000256" key="2">
    <source>
        <dbReference type="ARBA" id="ARBA00004202"/>
    </source>
</evidence>
<evidence type="ECO:0000256" key="3">
    <source>
        <dbReference type="ARBA" id="ARBA00005417"/>
    </source>
</evidence>
<dbReference type="Proteomes" id="UP000198504">
    <property type="component" value="Unassembled WGS sequence"/>
</dbReference>
<dbReference type="NCBIfam" id="TIGR01727">
    <property type="entry name" value="oligo_HPY"/>
    <property type="match status" value="1"/>
</dbReference>
<dbReference type="FunFam" id="3.40.50.300:FF:000016">
    <property type="entry name" value="Oligopeptide ABC transporter ATP-binding component"/>
    <property type="match status" value="1"/>
</dbReference>
<dbReference type="GO" id="GO:0005524">
    <property type="term" value="F:ATP binding"/>
    <property type="evidence" value="ECO:0007669"/>
    <property type="project" value="UniProtKB-KW"/>
</dbReference>
<evidence type="ECO:0000256" key="8">
    <source>
        <dbReference type="ARBA" id="ARBA00022840"/>
    </source>
</evidence>
<evidence type="ECO:0000256" key="12">
    <source>
        <dbReference type="SAM" id="MobiDB-lite"/>
    </source>
</evidence>
<accession>A0A1H9DT03</accession>
<feature type="transmembrane region" description="Helical" evidence="11">
    <location>
        <begin position="243"/>
        <end position="264"/>
    </location>
</feature>
<evidence type="ECO:0000256" key="5">
    <source>
        <dbReference type="ARBA" id="ARBA00022475"/>
    </source>
</evidence>
<keyword evidence="8 15" id="KW-0067">ATP-binding</keyword>
<keyword evidence="10 11" id="KW-0472">Membrane</keyword>
<dbReference type="EMBL" id="FOFA01000002">
    <property type="protein sequence ID" value="SEQ16604.1"/>
    <property type="molecule type" value="Genomic_DNA"/>
</dbReference>
<dbReference type="GO" id="GO:0015833">
    <property type="term" value="P:peptide transport"/>
    <property type="evidence" value="ECO:0007669"/>
    <property type="project" value="InterPro"/>
</dbReference>
<gene>
    <name evidence="15" type="ORF">SAMN05421756_102642</name>
</gene>
<keyword evidence="7" id="KW-0547">Nucleotide-binding</keyword>
<dbReference type="PROSITE" id="PS50928">
    <property type="entry name" value="ABC_TM1"/>
    <property type="match status" value="1"/>
</dbReference>
<dbReference type="GO" id="GO:0005886">
    <property type="term" value="C:plasma membrane"/>
    <property type="evidence" value="ECO:0007669"/>
    <property type="project" value="UniProtKB-SubCell"/>
</dbReference>